<sequence>MGKIGCSADGNLNEAKFSEPLPWIGIYIAVASLACAIVMAADLIQGFRSRKLWFPSKYYCLNATSLTIIAVAIKFSVDLNTPMPRRIDQLAKLSSSTLICTLMGNSMPSLGTMENKEIWMNIIALGILVITVIANICIQLGTGVIYLYWKEHALIMFLMIVLLVILSSSTLTVPTTKKYLEFKYKKKYQMAVEECTTECDRPVDKKLREDLMKYWMMAHTCSPQFVIGRSVTCTAAGALCLLSAMTLAEAMLRSYLMPWSFNFCNGESDYKWSTFLVLIIQTIATGVGTIAPAIRWFTAVNFRCPTIGKKSSRKEFKVEKYWTQFLVEMKECPFTIRIKNRQCRKLAHGAKDQILDLCIGMQVGIVLASKVIRFISVFFMSRILLFYIFCRRLMKCNSNNRSIDLASESQPSSKPDLSRFVLHLEGENELVELMMKNNRDATEHWIKKGKKKQPKHLIELLEKSSSGLHGVKDFDTDLVPSLDNEEPQNCWALPVVTLTAIALAIPNTNSFLRKQLMRSVHEGLMYVKLVEDNLDAESEMTHMRKGAYSVWLGVDLYHKWLDVDLNKMSFQAESTKEVLEGLADAAKNRYVGFKKTYVNQCLLKESPSKWPITVLAANSMYRISQTILQNDERSNMHSSEKLFEALTIMISDIIAASLTNLRRVIYLVCFSSSIEVQEERVRWAVFLLGKTEKILKLLDQKGLPSLGPDEMACINEWRAFQKTKDQFPFPPSSTENDTASSSSWDLHLTIE</sequence>
<organism evidence="1 2">
    <name type="scientific">Manihot esculenta</name>
    <name type="common">Cassava</name>
    <name type="synonym">Jatropha manihot</name>
    <dbReference type="NCBI Taxonomy" id="3983"/>
    <lineage>
        <taxon>Eukaryota</taxon>
        <taxon>Viridiplantae</taxon>
        <taxon>Streptophyta</taxon>
        <taxon>Embryophyta</taxon>
        <taxon>Tracheophyta</taxon>
        <taxon>Spermatophyta</taxon>
        <taxon>Magnoliopsida</taxon>
        <taxon>eudicotyledons</taxon>
        <taxon>Gunneridae</taxon>
        <taxon>Pentapetalae</taxon>
        <taxon>rosids</taxon>
        <taxon>fabids</taxon>
        <taxon>Malpighiales</taxon>
        <taxon>Euphorbiaceae</taxon>
        <taxon>Crotonoideae</taxon>
        <taxon>Manihoteae</taxon>
        <taxon>Manihot</taxon>
    </lineage>
</organism>
<comment type="caution">
    <text evidence="1">The sequence shown here is derived from an EMBL/GenBank/DDBJ whole genome shotgun (WGS) entry which is preliminary data.</text>
</comment>
<protein>
    <submittedName>
        <fullName evidence="1">Uncharacterized protein</fullName>
    </submittedName>
</protein>
<evidence type="ECO:0000313" key="1">
    <source>
        <dbReference type="EMBL" id="KAG8662238.1"/>
    </source>
</evidence>
<proteinExistence type="predicted"/>
<gene>
    <name evidence="1" type="ORF">MANES_01G079500v8</name>
</gene>
<dbReference type="EMBL" id="CM004387">
    <property type="protein sequence ID" value="KAG8662238.1"/>
    <property type="molecule type" value="Genomic_DNA"/>
</dbReference>
<name>A0ACB7IEB1_MANES</name>
<evidence type="ECO:0000313" key="2">
    <source>
        <dbReference type="Proteomes" id="UP000091857"/>
    </source>
</evidence>
<keyword evidence="2" id="KW-1185">Reference proteome</keyword>
<accession>A0ACB7IEB1</accession>
<dbReference type="Proteomes" id="UP000091857">
    <property type="component" value="Chromosome 1"/>
</dbReference>
<reference evidence="2" key="1">
    <citation type="journal article" date="2016" name="Nat. Biotechnol.">
        <title>Sequencing wild and cultivated cassava and related species reveals extensive interspecific hybridization and genetic diversity.</title>
        <authorList>
            <person name="Bredeson J.V."/>
            <person name="Lyons J.B."/>
            <person name="Prochnik S.E."/>
            <person name="Wu G.A."/>
            <person name="Ha C.M."/>
            <person name="Edsinger-Gonzales E."/>
            <person name="Grimwood J."/>
            <person name="Schmutz J."/>
            <person name="Rabbi I.Y."/>
            <person name="Egesi C."/>
            <person name="Nauluvula P."/>
            <person name="Lebot V."/>
            <person name="Ndunguru J."/>
            <person name="Mkamilo G."/>
            <person name="Bart R.S."/>
            <person name="Setter T.L."/>
            <person name="Gleadow R.M."/>
            <person name="Kulakow P."/>
            <person name="Ferguson M.E."/>
            <person name="Rounsley S."/>
            <person name="Rokhsar D.S."/>
        </authorList>
    </citation>
    <scope>NUCLEOTIDE SEQUENCE [LARGE SCALE GENOMIC DNA]</scope>
    <source>
        <strain evidence="2">cv. AM560-2</strain>
    </source>
</reference>